<sequence>MKQGFRQSMAWLHTWAGLVPGWILYIVFLFGTAAFFHHEIDAWMRPELPARTAVSPGALAAADTLLRQRGEGAESWNVALPNARGGSGLKVSWSLPGQDRYDREEITLDPQTGRELAVRDTQGGFFLYRMHFDLHYISVRWGRYTVCVAALAMLVAILSGVVTHKKIFTDFFQMRLGKGQRSWLDAHNATGVLVLPFHIMITYTGLVTLLFMLMPWAITANFVDQDTFSKTLNPRPEERAASGVPAPTMPLERLLAIAESQWQGAPASYVIIEHPGDAGATARLIPERRDWGSGRRENLYLNAAQGRAVPIPAQTKGGASLTREIMVDLHTGWFAGVGLRWLYFLSGIGGTAMCATGLALWCVKRRTKLPDPARPHFGFRLVERLNIGFIAGAPGGMAAYFLANRLLPVDLAERDQWEIDSLFIVWGLIFVWTLARPAKRAWVEALSASAVLFALVPIVNAAATSRGLGPSLYRADWTFAGFDLTIIAFAAGLGYTAWKVLRHQPKAAPARRRRNAAEAPA</sequence>
<feature type="transmembrane region" description="Helical" evidence="1">
    <location>
        <begin position="384"/>
        <end position="403"/>
    </location>
</feature>
<dbReference type="AlphaFoldDB" id="A0A2K2FTQ6"/>
<feature type="transmembrane region" description="Helical" evidence="1">
    <location>
        <begin position="12"/>
        <end position="36"/>
    </location>
</feature>
<name>A0A2K2FTQ6_9SPHN</name>
<keyword evidence="1" id="KW-0472">Membrane</keyword>
<evidence type="ECO:0000313" key="3">
    <source>
        <dbReference type="Proteomes" id="UP000236327"/>
    </source>
</evidence>
<keyword evidence="1" id="KW-0812">Transmembrane</keyword>
<evidence type="ECO:0000313" key="2">
    <source>
        <dbReference type="EMBL" id="PNU02162.1"/>
    </source>
</evidence>
<dbReference type="Pfam" id="PF03929">
    <property type="entry name" value="PepSY_TM"/>
    <property type="match status" value="1"/>
</dbReference>
<comment type="caution">
    <text evidence="2">The sequence shown here is derived from an EMBL/GenBank/DDBJ whole genome shotgun (WGS) entry which is preliminary data.</text>
</comment>
<organism evidence="2 3">
    <name type="scientific">Novosphingobium guangzhouense</name>
    <dbReference type="NCBI Taxonomy" id="1850347"/>
    <lineage>
        <taxon>Bacteria</taxon>
        <taxon>Pseudomonadati</taxon>
        <taxon>Pseudomonadota</taxon>
        <taxon>Alphaproteobacteria</taxon>
        <taxon>Sphingomonadales</taxon>
        <taxon>Sphingomonadaceae</taxon>
        <taxon>Novosphingobium</taxon>
    </lineage>
</organism>
<feature type="transmembrane region" description="Helical" evidence="1">
    <location>
        <begin position="419"/>
        <end position="435"/>
    </location>
</feature>
<dbReference type="PANTHER" id="PTHR34219:SF4">
    <property type="entry name" value="PEPSY DOMAIN-CONTAINING PROTEIN"/>
    <property type="match status" value="1"/>
</dbReference>
<dbReference type="OrthoDB" id="9776609at2"/>
<protein>
    <submittedName>
        <fullName evidence="2">Peptidase</fullName>
    </submittedName>
</protein>
<feature type="transmembrane region" description="Helical" evidence="1">
    <location>
        <begin position="141"/>
        <end position="162"/>
    </location>
</feature>
<dbReference type="InterPro" id="IPR005625">
    <property type="entry name" value="PepSY-ass_TM"/>
</dbReference>
<keyword evidence="1" id="KW-1133">Transmembrane helix</keyword>
<feature type="transmembrane region" description="Helical" evidence="1">
    <location>
        <begin position="183"/>
        <end position="213"/>
    </location>
</feature>
<dbReference type="PANTHER" id="PTHR34219">
    <property type="entry name" value="IRON-REGULATED INNER MEMBRANE PROTEIN-RELATED"/>
    <property type="match status" value="1"/>
</dbReference>
<evidence type="ECO:0000256" key="1">
    <source>
        <dbReference type="SAM" id="Phobius"/>
    </source>
</evidence>
<reference evidence="2 3" key="1">
    <citation type="submission" date="2016-05" db="EMBL/GenBank/DDBJ databases">
        <title>Complete genome sequence of Novosphingobium guangzhouense SA925(T).</title>
        <authorList>
            <person name="Sha S."/>
        </authorList>
    </citation>
    <scope>NUCLEOTIDE SEQUENCE [LARGE SCALE GENOMIC DNA]</scope>
    <source>
        <strain evidence="2 3">SA925</strain>
    </source>
</reference>
<keyword evidence="3" id="KW-1185">Reference proteome</keyword>
<feature type="transmembrane region" description="Helical" evidence="1">
    <location>
        <begin position="442"/>
        <end position="465"/>
    </location>
</feature>
<proteinExistence type="predicted"/>
<dbReference type="RefSeq" id="WP_103098944.1">
    <property type="nucleotide sequence ID" value="NZ_LYMM01000084.1"/>
</dbReference>
<dbReference type="Proteomes" id="UP000236327">
    <property type="component" value="Unassembled WGS sequence"/>
</dbReference>
<feature type="transmembrane region" description="Helical" evidence="1">
    <location>
        <begin position="477"/>
        <end position="498"/>
    </location>
</feature>
<gene>
    <name evidence="2" type="ORF">A8V01_09810</name>
</gene>
<dbReference type="EMBL" id="LYMM01000084">
    <property type="protein sequence ID" value="PNU02162.1"/>
    <property type="molecule type" value="Genomic_DNA"/>
</dbReference>
<accession>A0A2K2FTQ6</accession>
<feature type="transmembrane region" description="Helical" evidence="1">
    <location>
        <begin position="341"/>
        <end position="363"/>
    </location>
</feature>